<dbReference type="RefSeq" id="WP_007619044.1">
    <property type="nucleotide sequence ID" value="NZ_BANX01000008.1"/>
</dbReference>
<dbReference type="STRING" id="1223545.GS4_08_02350"/>
<evidence type="ECO:0000313" key="4">
    <source>
        <dbReference type="Proteomes" id="UP000011666"/>
    </source>
</evidence>
<reference evidence="3 4" key="1">
    <citation type="submission" date="2013-01" db="EMBL/GenBank/DDBJ databases">
        <title>Whole genome shotgun sequence of Gordonia soli NBRC 108243.</title>
        <authorList>
            <person name="Isaki-Nakamura S."/>
            <person name="Hosoyama A."/>
            <person name="Tsuchikane K."/>
            <person name="Ando Y."/>
            <person name="Baba S."/>
            <person name="Ohji S."/>
            <person name="Hamada M."/>
            <person name="Tamura T."/>
            <person name="Yamazoe A."/>
            <person name="Yamazaki S."/>
            <person name="Fujita N."/>
        </authorList>
    </citation>
    <scope>NUCLEOTIDE SEQUENCE [LARGE SCALE GENOMIC DNA]</scope>
    <source>
        <strain evidence="3 4">NBRC 108243</strain>
    </source>
</reference>
<protein>
    <recommendedName>
        <fullName evidence="2">DUF7144 domain-containing protein</fullName>
    </recommendedName>
</protein>
<evidence type="ECO:0000259" key="2">
    <source>
        <dbReference type="Pfam" id="PF23636"/>
    </source>
</evidence>
<feature type="transmembrane region" description="Helical" evidence="1">
    <location>
        <begin position="110"/>
        <end position="129"/>
    </location>
</feature>
<keyword evidence="1" id="KW-0472">Membrane</keyword>
<sequence>MTIDNPHPAKQGIAAGTTFAAAILLLVASLLALFQGIVAAVNDDLIVAGPQYVYQFNLTTWGWIHIIVGIIGAAIAFGLFTGAVWARAAAIVIAAISIIANFLWLPYYPLWSIIVIAIDLVIIWAVVTWRTAD</sequence>
<keyword evidence="4" id="KW-1185">Reference proteome</keyword>
<evidence type="ECO:0000313" key="3">
    <source>
        <dbReference type="EMBL" id="GAC67650.1"/>
    </source>
</evidence>
<dbReference type="Pfam" id="PF23636">
    <property type="entry name" value="DUF7144"/>
    <property type="match status" value="1"/>
</dbReference>
<keyword evidence="1" id="KW-1133">Transmembrane helix</keyword>
<feature type="domain" description="DUF7144" evidence="2">
    <location>
        <begin position="18"/>
        <end position="130"/>
    </location>
</feature>
<organism evidence="3 4">
    <name type="scientific">Gordonia soli NBRC 108243</name>
    <dbReference type="NCBI Taxonomy" id="1223545"/>
    <lineage>
        <taxon>Bacteria</taxon>
        <taxon>Bacillati</taxon>
        <taxon>Actinomycetota</taxon>
        <taxon>Actinomycetes</taxon>
        <taxon>Mycobacteriales</taxon>
        <taxon>Gordoniaceae</taxon>
        <taxon>Gordonia</taxon>
    </lineage>
</organism>
<accession>M0QG93</accession>
<dbReference type="InterPro" id="IPR055568">
    <property type="entry name" value="DUF7144"/>
</dbReference>
<dbReference type="EMBL" id="BANX01000008">
    <property type="protein sequence ID" value="GAC67650.1"/>
    <property type="molecule type" value="Genomic_DNA"/>
</dbReference>
<feature type="transmembrane region" description="Helical" evidence="1">
    <location>
        <begin position="61"/>
        <end position="80"/>
    </location>
</feature>
<evidence type="ECO:0000256" key="1">
    <source>
        <dbReference type="SAM" id="Phobius"/>
    </source>
</evidence>
<proteinExistence type="predicted"/>
<dbReference type="eggNOG" id="ENOG5032TA6">
    <property type="taxonomic scope" value="Bacteria"/>
</dbReference>
<dbReference type="AlphaFoldDB" id="M0QG93"/>
<feature type="transmembrane region" description="Helical" evidence="1">
    <location>
        <begin position="85"/>
        <end position="104"/>
    </location>
</feature>
<name>M0QG93_9ACTN</name>
<dbReference type="Proteomes" id="UP000011666">
    <property type="component" value="Unassembled WGS sequence"/>
</dbReference>
<feature type="transmembrane region" description="Helical" evidence="1">
    <location>
        <begin position="12"/>
        <end position="41"/>
    </location>
</feature>
<gene>
    <name evidence="3" type="ORF">GS4_08_02350</name>
</gene>
<keyword evidence="1" id="KW-0812">Transmembrane</keyword>
<comment type="caution">
    <text evidence="3">The sequence shown here is derived from an EMBL/GenBank/DDBJ whole genome shotgun (WGS) entry which is preliminary data.</text>
</comment>
<dbReference type="OrthoDB" id="4482242at2"/>